<evidence type="ECO:0000313" key="2">
    <source>
        <dbReference type="Proteomes" id="UP000199622"/>
    </source>
</evidence>
<sequence>MAVDTTYLGFVPEHSDAGHRVLGIRAGEDGAVAELFAELAEGPTAVVLADALNGSLQHRETAARQLDAVLADVPEEVRAAVSAVLPLLASTGTAQEHLRVAAELPGLCEPGPALFTTTNCPGRCEVCGICRDDCADCPRCRDFDCEVCLPVAITPRTAAALDAALGRLADEVYDIAEQTPLAGSGPAADAGDIIPPCVADRDPSFLRRYARAFDDLAADLTAGRRPTPACTAEEIALDLAIQDAERCQQDEPELHTDFVAAYPGSRFDFHWFTLQDLLFQDKDYEGLLWHPAPLSYDDAEAWFGEFGNVPTRDPERGFRR</sequence>
<dbReference type="Proteomes" id="UP000199622">
    <property type="component" value="Unassembled WGS sequence"/>
</dbReference>
<name>A0A1H4JLE8_9PSEU</name>
<evidence type="ECO:0000313" key="1">
    <source>
        <dbReference type="EMBL" id="SEB46785.1"/>
    </source>
</evidence>
<accession>A0A1H4JLE8</accession>
<gene>
    <name evidence="1" type="ORF">SAMN04489727_1987</name>
</gene>
<protein>
    <submittedName>
        <fullName evidence="1">Uncharacterized protein</fullName>
    </submittedName>
</protein>
<keyword evidence="2" id="KW-1185">Reference proteome</keyword>
<dbReference type="EMBL" id="FNSO01000003">
    <property type="protein sequence ID" value="SEB46785.1"/>
    <property type="molecule type" value="Genomic_DNA"/>
</dbReference>
<reference evidence="2" key="1">
    <citation type="submission" date="2016-10" db="EMBL/GenBank/DDBJ databases">
        <authorList>
            <person name="Varghese N."/>
            <person name="Submissions S."/>
        </authorList>
    </citation>
    <scope>NUCLEOTIDE SEQUENCE [LARGE SCALE GENOMIC DNA]</scope>
    <source>
        <strain evidence="2">DSM 44544</strain>
    </source>
</reference>
<organism evidence="1 2">
    <name type="scientific">Amycolatopsis tolypomycina</name>
    <dbReference type="NCBI Taxonomy" id="208445"/>
    <lineage>
        <taxon>Bacteria</taxon>
        <taxon>Bacillati</taxon>
        <taxon>Actinomycetota</taxon>
        <taxon>Actinomycetes</taxon>
        <taxon>Pseudonocardiales</taxon>
        <taxon>Pseudonocardiaceae</taxon>
        <taxon>Amycolatopsis</taxon>
    </lineage>
</organism>
<dbReference type="STRING" id="208445.SAMN04489727_1987"/>
<dbReference type="AlphaFoldDB" id="A0A1H4JLE8"/>
<proteinExistence type="predicted"/>